<sequence>MSNYIVFITGASKGLGFSLTELYLDKGHKVIATYRKNLEKLEEIKNHPNLILHPMDVSDEESVRNTYEYLKNKINYIDILINNAAVYLEDKSKTIENIDIEKAIVTMNVNSIGPLRVLKYFYSLVEKGNKKLIINISSEAGSISNCWRDREYAYCMSKSALNMLSAILQNYSIPKGIKVLSIHPGWMRTDMGGPDADIDPKEAAEGIYNLSVKDWDPKDKNIYMDYKGNLMTW</sequence>
<evidence type="ECO:0000313" key="1">
    <source>
        <dbReference type="EMBL" id="HGK24417.1"/>
    </source>
</evidence>
<proteinExistence type="predicted"/>
<dbReference type="SUPFAM" id="SSF51735">
    <property type="entry name" value="NAD(P)-binding Rossmann-fold domains"/>
    <property type="match status" value="1"/>
</dbReference>
<accession>A0A7V3ZK12</accession>
<dbReference type="InterPro" id="IPR036291">
    <property type="entry name" value="NAD(P)-bd_dom_sf"/>
</dbReference>
<protein>
    <submittedName>
        <fullName evidence="1">SDR family oxidoreductase</fullName>
    </submittedName>
</protein>
<dbReference type="PRINTS" id="PR00081">
    <property type="entry name" value="GDHRDH"/>
</dbReference>
<dbReference type="PANTHER" id="PTHR45458">
    <property type="entry name" value="SHORT-CHAIN DEHYDROGENASE/REDUCTASE SDR"/>
    <property type="match status" value="1"/>
</dbReference>
<dbReference type="GO" id="GO:0016616">
    <property type="term" value="F:oxidoreductase activity, acting on the CH-OH group of donors, NAD or NADP as acceptor"/>
    <property type="evidence" value="ECO:0007669"/>
    <property type="project" value="TreeGrafter"/>
</dbReference>
<dbReference type="InterPro" id="IPR052184">
    <property type="entry name" value="SDR_enzymes"/>
</dbReference>
<dbReference type="CDD" id="cd05325">
    <property type="entry name" value="carb_red_sniffer_like_SDR_c"/>
    <property type="match status" value="1"/>
</dbReference>
<dbReference type="Gene3D" id="3.40.50.720">
    <property type="entry name" value="NAD(P)-binding Rossmann-like Domain"/>
    <property type="match status" value="1"/>
</dbReference>
<dbReference type="EMBL" id="DTDV01000021">
    <property type="protein sequence ID" value="HGK24417.1"/>
    <property type="molecule type" value="Genomic_DNA"/>
</dbReference>
<dbReference type="InterPro" id="IPR002347">
    <property type="entry name" value="SDR_fam"/>
</dbReference>
<comment type="caution">
    <text evidence="1">The sequence shown here is derived from an EMBL/GenBank/DDBJ whole genome shotgun (WGS) entry which is preliminary data.</text>
</comment>
<reference evidence="1" key="1">
    <citation type="journal article" date="2020" name="mSystems">
        <title>Genome- and Community-Level Interaction Insights into Carbon Utilization and Element Cycling Functions of Hydrothermarchaeota in Hydrothermal Sediment.</title>
        <authorList>
            <person name="Zhou Z."/>
            <person name="Liu Y."/>
            <person name="Xu W."/>
            <person name="Pan J."/>
            <person name="Luo Z.H."/>
            <person name="Li M."/>
        </authorList>
    </citation>
    <scope>NUCLEOTIDE SEQUENCE [LARGE SCALE GENOMIC DNA]</scope>
    <source>
        <strain evidence="1">SpSt-70</strain>
    </source>
</reference>
<dbReference type="OMA" id="ECFEINT"/>
<dbReference type="AlphaFoldDB" id="A0A7V3ZK12"/>
<dbReference type="Pfam" id="PF00106">
    <property type="entry name" value="adh_short"/>
    <property type="match status" value="1"/>
</dbReference>
<organism evidence="1">
    <name type="scientific">Dictyoglomus thermophilum</name>
    <dbReference type="NCBI Taxonomy" id="14"/>
    <lineage>
        <taxon>Bacteria</taxon>
        <taxon>Pseudomonadati</taxon>
        <taxon>Dictyoglomota</taxon>
        <taxon>Dictyoglomia</taxon>
        <taxon>Dictyoglomales</taxon>
        <taxon>Dictyoglomaceae</taxon>
        <taxon>Dictyoglomus</taxon>
    </lineage>
</organism>
<gene>
    <name evidence="1" type="ORF">ENU78_08355</name>
</gene>
<name>A0A7V3ZK12_DICTH</name>
<dbReference type="PANTHER" id="PTHR45458:SF1">
    <property type="entry name" value="SHORT CHAIN DEHYDROGENASE"/>
    <property type="match status" value="1"/>
</dbReference>